<sequence length="246" mass="27838">MDIGLSHTLLECYPSFPLLLQGIIAEQESEELLRPVAIANPSASFKSVVLLHDPDTRRFNDPTMATLVLDAAEYWVVRPRLEAIVADFRAQNRPHAVQLIFLGFGCDPSYPSHADEVERQLLMISENQHVQYFFLDSLEALARSIYALALALNPFRVRFREQAGRMAAEDVADATGKYQHKLLQVGGFTVPNVRAVCRVFPSPTRLMNALKDPFNNSWKDLTEFERAQLNTWGNYLEFALESGCQH</sequence>
<reference evidence="1 2" key="1">
    <citation type="submission" date="2024-02" db="EMBL/GenBank/DDBJ databases">
        <title>A draft genome for the cacao thread blight pathogen Marasmius crinis-equi.</title>
        <authorList>
            <person name="Cohen S.P."/>
            <person name="Baruah I.K."/>
            <person name="Amoako-Attah I."/>
            <person name="Bukari Y."/>
            <person name="Meinhardt L.W."/>
            <person name="Bailey B.A."/>
        </authorList>
    </citation>
    <scope>NUCLEOTIDE SEQUENCE [LARGE SCALE GENOMIC DNA]</scope>
    <source>
        <strain evidence="1 2">GH-76</strain>
    </source>
</reference>
<gene>
    <name evidence="1" type="ORF">V5O48_016734</name>
</gene>
<dbReference type="EMBL" id="JBAHYK010002335">
    <property type="protein sequence ID" value="KAL0565290.1"/>
    <property type="molecule type" value="Genomic_DNA"/>
</dbReference>
<accession>A0ABR3EQW8</accession>
<dbReference type="Proteomes" id="UP001465976">
    <property type="component" value="Unassembled WGS sequence"/>
</dbReference>
<comment type="caution">
    <text evidence="1">The sequence shown here is derived from an EMBL/GenBank/DDBJ whole genome shotgun (WGS) entry which is preliminary data.</text>
</comment>
<evidence type="ECO:0000313" key="2">
    <source>
        <dbReference type="Proteomes" id="UP001465976"/>
    </source>
</evidence>
<keyword evidence="2" id="KW-1185">Reference proteome</keyword>
<organism evidence="1 2">
    <name type="scientific">Marasmius crinis-equi</name>
    <dbReference type="NCBI Taxonomy" id="585013"/>
    <lineage>
        <taxon>Eukaryota</taxon>
        <taxon>Fungi</taxon>
        <taxon>Dikarya</taxon>
        <taxon>Basidiomycota</taxon>
        <taxon>Agaricomycotina</taxon>
        <taxon>Agaricomycetes</taxon>
        <taxon>Agaricomycetidae</taxon>
        <taxon>Agaricales</taxon>
        <taxon>Marasmiineae</taxon>
        <taxon>Marasmiaceae</taxon>
        <taxon>Marasmius</taxon>
    </lineage>
</organism>
<evidence type="ECO:0000313" key="1">
    <source>
        <dbReference type="EMBL" id="KAL0565290.1"/>
    </source>
</evidence>
<name>A0ABR3EQW8_9AGAR</name>
<protein>
    <submittedName>
        <fullName evidence="1">Uncharacterized protein</fullName>
    </submittedName>
</protein>
<proteinExistence type="predicted"/>